<dbReference type="GO" id="GO:0046872">
    <property type="term" value="F:metal ion binding"/>
    <property type="evidence" value="ECO:0007669"/>
    <property type="project" value="UniProtKB-KW"/>
</dbReference>
<dbReference type="EMBL" id="CP069030">
    <property type="protein sequence ID" value="QRC98062.1"/>
    <property type="molecule type" value="Genomic_DNA"/>
</dbReference>
<keyword evidence="6" id="KW-0186">Copper</keyword>
<evidence type="ECO:0000256" key="5">
    <source>
        <dbReference type="ARBA" id="ARBA00023002"/>
    </source>
</evidence>
<evidence type="ECO:0000256" key="4">
    <source>
        <dbReference type="ARBA" id="ARBA00022723"/>
    </source>
</evidence>
<evidence type="ECO:0000256" key="1">
    <source>
        <dbReference type="ARBA" id="ARBA00001973"/>
    </source>
</evidence>
<dbReference type="Pfam" id="PF00264">
    <property type="entry name" value="Tyrosinase"/>
    <property type="match status" value="1"/>
</dbReference>
<keyword evidence="12" id="KW-0732">Signal</keyword>
<sequence>MPTLWAVVSLVWSLFATISTGDPVDTYTGLQSRQSSVSIVSGISWRDEHGNVAVRREARDLKANHPEQWSLYLLGLSSLQWLDQSDPLSYYGLASIHGRPYKTWGDVPGVPSKSGTAGYCTHANALFLPWHRPYLALFEEQVYKRVQHYAEEATEDVKERYQAAANSFRLPYWDWALGEGDGPIPDFFTAQMINVTRPNGQQQELWNPLYAFYFHPLVPGDFESKWANQNETLRWPSNDSFNAVSDQQAMQDDYKIQQRSLHDHVAQAYRTNTLEAFSHTIEEAHGWIHGIIGGGWNGKRSTGHMWPLEYSAYEPMFMLHHANVDRLYAIYQAQHPDRPLQPSNIGQNGNVWLENDATVNGNTSLLPFRKASGGFWTPNDVEMTETFGYAYPETFKAAPHMNEYVNEHEGEDEEDEEDAWEDEEEDWDLSARASASVARLYSPSARNMLTANPATAGGTVQLVTNGTFTDWAIATEALAHELPSTFIVRFLLTGDFSSDPSVDVGSWVNAMPQSHEEMRKRTATTEQTYKSSISLTSSLLDQIKAGKLESLDAKDVVPYLTDKLSWRVLKGDGTSLPQKDLGPLTFEVVSTKAHIPHDADKPISYSEKVVKHPEVTSGKAGGVAA</sequence>
<organism evidence="14 15">
    <name type="scientific">Phaeosphaeria nodorum (strain SN15 / ATCC MYA-4574 / FGSC 10173)</name>
    <name type="common">Glume blotch fungus</name>
    <name type="synonym">Parastagonospora nodorum</name>
    <dbReference type="NCBI Taxonomy" id="321614"/>
    <lineage>
        <taxon>Eukaryota</taxon>
        <taxon>Fungi</taxon>
        <taxon>Dikarya</taxon>
        <taxon>Ascomycota</taxon>
        <taxon>Pezizomycotina</taxon>
        <taxon>Dothideomycetes</taxon>
        <taxon>Pleosporomycetidae</taxon>
        <taxon>Pleosporales</taxon>
        <taxon>Pleosporineae</taxon>
        <taxon>Phaeosphaeriaceae</taxon>
        <taxon>Parastagonospora</taxon>
    </lineage>
</organism>
<evidence type="ECO:0000256" key="6">
    <source>
        <dbReference type="ARBA" id="ARBA00023008"/>
    </source>
</evidence>
<dbReference type="Gene3D" id="1.10.1280.10">
    <property type="entry name" value="Di-copper center containing domain from catechol oxidase"/>
    <property type="match status" value="1"/>
</dbReference>
<reference evidence="15" key="1">
    <citation type="journal article" date="2021" name="BMC Genomics">
        <title>Chromosome-level genome assembly and manually-curated proteome of model necrotroph Parastagonospora nodorum Sn15 reveals a genome-wide trove of candidate effector homologs, and redundancy of virulence-related functions within an accessory chromosome.</title>
        <authorList>
            <person name="Bertazzoni S."/>
            <person name="Jones D.A.B."/>
            <person name="Phan H.T."/>
            <person name="Tan K.-C."/>
            <person name="Hane J.K."/>
        </authorList>
    </citation>
    <scope>NUCLEOTIDE SEQUENCE [LARGE SCALE GENOMIC DNA]</scope>
    <source>
        <strain evidence="15">SN15 / ATCC MYA-4574 / FGSC 10173)</strain>
    </source>
</reference>
<accession>A0A7U2F463</accession>
<dbReference type="OrthoDB" id="6132182at2759"/>
<dbReference type="PANTHER" id="PTHR11474">
    <property type="entry name" value="TYROSINASE FAMILY MEMBER"/>
    <property type="match status" value="1"/>
</dbReference>
<comment type="cofactor">
    <cofactor evidence="1">
        <name>Cu(2+)</name>
        <dbReference type="ChEBI" id="CHEBI:29036"/>
    </cofactor>
</comment>
<evidence type="ECO:0000256" key="9">
    <source>
        <dbReference type="ARBA" id="ARBA00048233"/>
    </source>
</evidence>
<dbReference type="Proteomes" id="UP000663193">
    <property type="component" value="Chromosome 8"/>
</dbReference>
<dbReference type="Pfam" id="PF18132">
    <property type="entry name" value="Tyrosinase_C"/>
    <property type="match status" value="1"/>
</dbReference>
<feature type="region of interest" description="Disordered" evidence="11">
    <location>
        <begin position="406"/>
        <end position="428"/>
    </location>
</feature>
<dbReference type="PROSITE" id="PS00497">
    <property type="entry name" value="TYROSINASE_1"/>
    <property type="match status" value="1"/>
</dbReference>
<evidence type="ECO:0000256" key="3">
    <source>
        <dbReference type="ARBA" id="ARBA00011906"/>
    </source>
</evidence>
<gene>
    <name evidence="14" type="ORF">JI435_041730</name>
</gene>
<evidence type="ECO:0000313" key="14">
    <source>
        <dbReference type="EMBL" id="QRC98062.1"/>
    </source>
</evidence>
<feature type="chain" id="PRO_5031128704" description="tyrosinase" evidence="12">
    <location>
        <begin position="22"/>
        <end position="625"/>
    </location>
</feature>
<dbReference type="EC" id="1.14.18.1" evidence="3"/>
<evidence type="ECO:0000313" key="15">
    <source>
        <dbReference type="Proteomes" id="UP000663193"/>
    </source>
</evidence>
<dbReference type="SUPFAM" id="SSF48056">
    <property type="entry name" value="Di-copper centre-containing domain"/>
    <property type="match status" value="1"/>
</dbReference>
<comment type="catalytic activity">
    <reaction evidence="10">
        <text>L-tyrosine + O2 = L-dopaquinone + H2O</text>
        <dbReference type="Rhea" id="RHEA:18117"/>
        <dbReference type="ChEBI" id="CHEBI:15377"/>
        <dbReference type="ChEBI" id="CHEBI:15379"/>
        <dbReference type="ChEBI" id="CHEBI:57924"/>
        <dbReference type="ChEBI" id="CHEBI:58315"/>
        <dbReference type="EC" id="1.14.18.1"/>
    </reaction>
</comment>
<feature type="compositionally biased region" description="Acidic residues" evidence="11">
    <location>
        <begin position="409"/>
        <end position="428"/>
    </location>
</feature>
<proteinExistence type="inferred from homology"/>
<comment type="similarity">
    <text evidence="2">Belongs to the tyrosinase family.</text>
</comment>
<dbReference type="PRINTS" id="PR00092">
    <property type="entry name" value="TYROSINASE"/>
</dbReference>
<keyword evidence="7" id="KW-0503">Monooxygenase</keyword>
<feature type="signal peptide" evidence="12">
    <location>
        <begin position="1"/>
        <end position="21"/>
    </location>
</feature>
<dbReference type="InterPro" id="IPR002227">
    <property type="entry name" value="Tyrosinase_Cu-bd"/>
</dbReference>
<dbReference type="InterPro" id="IPR008922">
    <property type="entry name" value="Di-copper_centre_dom_sf"/>
</dbReference>
<evidence type="ECO:0000256" key="10">
    <source>
        <dbReference type="ARBA" id="ARBA00048881"/>
    </source>
</evidence>
<evidence type="ECO:0000256" key="8">
    <source>
        <dbReference type="ARBA" id="ARBA00023101"/>
    </source>
</evidence>
<evidence type="ECO:0000256" key="2">
    <source>
        <dbReference type="ARBA" id="ARBA00009928"/>
    </source>
</evidence>
<dbReference type="AlphaFoldDB" id="A0A7U2F463"/>
<feature type="domain" description="Tyrosinase copper-binding" evidence="13">
    <location>
        <begin position="122"/>
        <end position="139"/>
    </location>
</feature>
<dbReference type="InterPro" id="IPR041640">
    <property type="entry name" value="Tyrosinase_C"/>
</dbReference>
<protein>
    <recommendedName>
        <fullName evidence="3">tyrosinase</fullName>
        <ecNumber evidence="3">1.14.18.1</ecNumber>
    </recommendedName>
</protein>
<dbReference type="InterPro" id="IPR050316">
    <property type="entry name" value="Tyrosinase/Hemocyanin"/>
</dbReference>
<evidence type="ECO:0000256" key="12">
    <source>
        <dbReference type="SAM" id="SignalP"/>
    </source>
</evidence>
<evidence type="ECO:0000259" key="13">
    <source>
        <dbReference type="PROSITE" id="PS00497"/>
    </source>
</evidence>
<dbReference type="GO" id="GO:0004503">
    <property type="term" value="F:tyrosinase activity"/>
    <property type="evidence" value="ECO:0007669"/>
    <property type="project" value="UniProtKB-EC"/>
</dbReference>
<keyword evidence="15" id="KW-1185">Reference proteome</keyword>
<name>A0A7U2F463_PHANO</name>
<dbReference type="PANTHER" id="PTHR11474:SF76">
    <property type="entry name" value="SHKT DOMAIN-CONTAINING PROTEIN"/>
    <property type="match status" value="1"/>
</dbReference>
<dbReference type="VEuPathDB" id="FungiDB:JI435_041730"/>
<evidence type="ECO:0000256" key="11">
    <source>
        <dbReference type="SAM" id="MobiDB-lite"/>
    </source>
</evidence>
<keyword evidence="5" id="KW-0560">Oxidoreductase</keyword>
<evidence type="ECO:0000256" key="7">
    <source>
        <dbReference type="ARBA" id="ARBA00023033"/>
    </source>
</evidence>
<dbReference type="GO" id="GO:0042438">
    <property type="term" value="P:melanin biosynthetic process"/>
    <property type="evidence" value="ECO:0007669"/>
    <property type="project" value="UniProtKB-KW"/>
</dbReference>
<keyword evidence="4" id="KW-0479">Metal-binding</keyword>
<comment type="catalytic activity">
    <reaction evidence="9">
        <text>2 L-dopa + O2 = 2 L-dopaquinone + 2 H2O</text>
        <dbReference type="Rhea" id="RHEA:34287"/>
        <dbReference type="ChEBI" id="CHEBI:15377"/>
        <dbReference type="ChEBI" id="CHEBI:15379"/>
        <dbReference type="ChEBI" id="CHEBI:57504"/>
        <dbReference type="ChEBI" id="CHEBI:57924"/>
        <dbReference type="EC" id="1.14.18.1"/>
    </reaction>
</comment>
<keyword evidence="8" id="KW-0470">Melanin biosynthesis</keyword>